<sequence length="306" mass="34241">MAPSTHSTGSTSVWSDEQLQEVAQKLYTPIRTWQTRIIRLQPGQPSDILKADLLVAGLIQDDGLVLGMDEEPVAFEAISYSWGAPDACVDIVIDGLEYRIHQSLADALRRFRYDRHERYLWADALCINQVDLAEKSQQVQNMFRIYRKAKSVLVWLGSETADLASALEVLYEEAIGIAEATEDDRSETSTSASSADTGPVSQFETVIPSAEPNTALLAREINALHDLCTRAWIRRVWVQQEIFAATDVRVFCGRSELDLDRLKRAAAVLSSKVEDRGTSDWPSQPELEIARRLVILIFTNSKADET</sequence>
<dbReference type="PANTHER" id="PTHR24148">
    <property type="entry name" value="ANKYRIN REPEAT DOMAIN-CONTAINING PROTEIN 39 HOMOLOG-RELATED"/>
    <property type="match status" value="1"/>
</dbReference>
<organism evidence="2 3">
    <name type="scientific">Oleoguttula mirabilis</name>
    <dbReference type="NCBI Taxonomy" id="1507867"/>
    <lineage>
        <taxon>Eukaryota</taxon>
        <taxon>Fungi</taxon>
        <taxon>Dikarya</taxon>
        <taxon>Ascomycota</taxon>
        <taxon>Pezizomycotina</taxon>
        <taxon>Dothideomycetes</taxon>
        <taxon>Dothideomycetidae</taxon>
        <taxon>Mycosphaerellales</taxon>
        <taxon>Teratosphaeriaceae</taxon>
        <taxon>Oleoguttula</taxon>
    </lineage>
</organism>
<comment type="caution">
    <text evidence="2">The sequence shown here is derived from an EMBL/GenBank/DDBJ whole genome shotgun (WGS) entry which is preliminary data.</text>
</comment>
<name>A0AAV9J3J4_9PEZI</name>
<evidence type="ECO:0000313" key="2">
    <source>
        <dbReference type="EMBL" id="KAK4539346.1"/>
    </source>
</evidence>
<proteinExistence type="predicted"/>
<dbReference type="PANTHER" id="PTHR24148:SF64">
    <property type="entry name" value="HETEROKARYON INCOMPATIBILITY DOMAIN-CONTAINING PROTEIN"/>
    <property type="match status" value="1"/>
</dbReference>
<evidence type="ECO:0000313" key="3">
    <source>
        <dbReference type="Proteomes" id="UP001324427"/>
    </source>
</evidence>
<evidence type="ECO:0000259" key="1">
    <source>
        <dbReference type="Pfam" id="PF06985"/>
    </source>
</evidence>
<protein>
    <recommendedName>
        <fullName evidence="1">Heterokaryon incompatibility domain-containing protein</fullName>
    </recommendedName>
</protein>
<keyword evidence="3" id="KW-1185">Reference proteome</keyword>
<dbReference type="AlphaFoldDB" id="A0AAV9J3J4"/>
<dbReference type="EMBL" id="JAVFHQ010000100">
    <property type="protein sequence ID" value="KAK4539346.1"/>
    <property type="molecule type" value="Genomic_DNA"/>
</dbReference>
<gene>
    <name evidence="2" type="ORF">LTR36_000777</name>
</gene>
<accession>A0AAV9J3J4</accession>
<dbReference type="InterPro" id="IPR010730">
    <property type="entry name" value="HET"/>
</dbReference>
<feature type="domain" description="Heterokaryon incompatibility" evidence="1">
    <location>
        <begin position="75"/>
        <end position="241"/>
    </location>
</feature>
<reference evidence="2 3" key="1">
    <citation type="submission" date="2021-11" db="EMBL/GenBank/DDBJ databases">
        <title>Black yeast isolated from Biological Soil Crust.</title>
        <authorList>
            <person name="Kurbessoian T."/>
        </authorList>
    </citation>
    <scope>NUCLEOTIDE SEQUENCE [LARGE SCALE GENOMIC DNA]</scope>
    <source>
        <strain evidence="2 3">CCFEE 5522</strain>
    </source>
</reference>
<dbReference type="InterPro" id="IPR052895">
    <property type="entry name" value="HetReg/Transcr_Mod"/>
</dbReference>
<dbReference type="Proteomes" id="UP001324427">
    <property type="component" value="Unassembled WGS sequence"/>
</dbReference>
<dbReference type="Pfam" id="PF06985">
    <property type="entry name" value="HET"/>
    <property type="match status" value="1"/>
</dbReference>